<evidence type="ECO:0000313" key="1">
    <source>
        <dbReference type="Proteomes" id="UP000694861"/>
    </source>
</evidence>
<gene>
    <name evidence="2" type="primary">LOC103320618</name>
</gene>
<accession>A0ABM1LHW6</accession>
<organism evidence="1 2">
    <name type="scientific">Prunus mume</name>
    <name type="common">Japanese apricot</name>
    <name type="synonym">Armeniaca mume</name>
    <dbReference type="NCBI Taxonomy" id="102107"/>
    <lineage>
        <taxon>Eukaryota</taxon>
        <taxon>Viridiplantae</taxon>
        <taxon>Streptophyta</taxon>
        <taxon>Embryophyta</taxon>
        <taxon>Tracheophyta</taxon>
        <taxon>Spermatophyta</taxon>
        <taxon>Magnoliopsida</taxon>
        <taxon>eudicotyledons</taxon>
        <taxon>Gunneridae</taxon>
        <taxon>Pentapetalae</taxon>
        <taxon>rosids</taxon>
        <taxon>fabids</taxon>
        <taxon>Rosales</taxon>
        <taxon>Rosaceae</taxon>
        <taxon>Amygdaloideae</taxon>
        <taxon>Amygdaleae</taxon>
        <taxon>Prunus</taxon>
    </lineage>
</organism>
<name>A0ABM1LHW6_PRUMU</name>
<protein>
    <submittedName>
        <fullName evidence="2">Ubiquitin carboxyl-terminal hydrolase 24-like</fullName>
    </submittedName>
</protein>
<dbReference type="RefSeq" id="XP_016646993.1">
    <property type="nucleotide sequence ID" value="XM_016791507.1"/>
</dbReference>
<dbReference type="Proteomes" id="UP000694861">
    <property type="component" value="Linkage group LG2"/>
</dbReference>
<proteinExistence type="predicted"/>
<sequence>MKLLLELRTRKVPKVGYPTLGGFAEFVSEFDMQVFLRLVVLLALPCLKAFLKFLLQIYQLASRAGQDKKMLRSSLSFIMDQMHDELLKLEGQPSKERRTFFKEGWVTIKEHYVRPPRWWKEFHLQDGRRHYSHQFVLKCWIWNQNFVTLR</sequence>
<keyword evidence="1" id="KW-1185">Reference proteome</keyword>
<reference evidence="1" key="1">
    <citation type="journal article" date="2012" name="Nat. Commun.">
        <title>The genome of Prunus mume.</title>
        <authorList>
            <person name="Zhang Q."/>
            <person name="Chen W."/>
            <person name="Sun L."/>
            <person name="Zhao F."/>
            <person name="Huang B."/>
            <person name="Yang W."/>
            <person name="Tao Y."/>
            <person name="Wang J."/>
            <person name="Yuan Z."/>
            <person name="Fan G."/>
            <person name="Xing Z."/>
            <person name="Han C."/>
            <person name="Pan H."/>
            <person name="Zhong X."/>
            <person name="Shi W."/>
            <person name="Liang X."/>
            <person name="Du D."/>
            <person name="Sun F."/>
            <person name="Xu Z."/>
            <person name="Hao R."/>
            <person name="Lv T."/>
            <person name="Lv Y."/>
            <person name="Zheng Z."/>
            <person name="Sun M."/>
            <person name="Luo L."/>
            <person name="Cai M."/>
            <person name="Gao Y."/>
            <person name="Wang J."/>
            <person name="Yin Y."/>
            <person name="Xu X."/>
            <person name="Cheng T."/>
            <person name="Wang J."/>
        </authorList>
    </citation>
    <scope>NUCLEOTIDE SEQUENCE [LARGE SCALE GENOMIC DNA]</scope>
</reference>
<dbReference type="GeneID" id="103320618"/>
<evidence type="ECO:0000313" key="2">
    <source>
        <dbReference type="RefSeq" id="XP_016646993.1"/>
    </source>
</evidence>
<reference evidence="2" key="2">
    <citation type="submission" date="2025-08" db="UniProtKB">
        <authorList>
            <consortium name="RefSeq"/>
        </authorList>
    </citation>
    <scope>IDENTIFICATION</scope>
</reference>